<reference evidence="1" key="2">
    <citation type="journal article" date="2015" name="Fish Shellfish Immunol.">
        <title>Early steps in the European eel (Anguilla anguilla)-Vibrio vulnificus interaction in the gills: Role of the RtxA13 toxin.</title>
        <authorList>
            <person name="Callol A."/>
            <person name="Pajuelo D."/>
            <person name="Ebbesson L."/>
            <person name="Teles M."/>
            <person name="MacKenzie S."/>
            <person name="Amaro C."/>
        </authorList>
    </citation>
    <scope>NUCLEOTIDE SEQUENCE</scope>
</reference>
<protein>
    <submittedName>
        <fullName evidence="1">Uncharacterized protein</fullName>
    </submittedName>
</protein>
<dbReference type="EMBL" id="GBXM01077286">
    <property type="protein sequence ID" value="JAH31291.1"/>
    <property type="molecule type" value="Transcribed_RNA"/>
</dbReference>
<accession>A0A0E9RQ69</accession>
<evidence type="ECO:0000313" key="1">
    <source>
        <dbReference type="EMBL" id="JAH31291.1"/>
    </source>
</evidence>
<organism evidence="1">
    <name type="scientific">Anguilla anguilla</name>
    <name type="common">European freshwater eel</name>
    <name type="synonym">Muraena anguilla</name>
    <dbReference type="NCBI Taxonomy" id="7936"/>
    <lineage>
        <taxon>Eukaryota</taxon>
        <taxon>Metazoa</taxon>
        <taxon>Chordata</taxon>
        <taxon>Craniata</taxon>
        <taxon>Vertebrata</taxon>
        <taxon>Euteleostomi</taxon>
        <taxon>Actinopterygii</taxon>
        <taxon>Neopterygii</taxon>
        <taxon>Teleostei</taxon>
        <taxon>Anguilliformes</taxon>
        <taxon>Anguillidae</taxon>
        <taxon>Anguilla</taxon>
    </lineage>
</organism>
<dbReference type="Gene3D" id="3.90.70.10">
    <property type="entry name" value="Cysteine proteinases"/>
    <property type="match status" value="1"/>
</dbReference>
<sequence>MKSIPMLNDTQRPCTSTPMIDSFVRLVNEFSNMPVPPKAKQQGAGDKIMKDIRPGVPFEPAYIYKLLTVIKSGLSEKGRQEDAEEYLGCVLNGLQEEMLALKKLLCPEEEKVGNAQRSRIPAGN</sequence>
<name>A0A0E9RQ69_ANGAN</name>
<proteinExistence type="predicted"/>
<dbReference type="AlphaFoldDB" id="A0A0E9RQ69"/>
<reference evidence="1" key="1">
    <citation type="submission" date="2014-11" db="EMBL/GenBank/DDBJ databases">
        <authorList>
            <person name="Amaro Gonzalez C."/>
        </authorList>
    </citation>
    <scope>NUCLEOTIDE SEQUENCE</scope>
</reference>